<evidence type="ECO:0000256" key="1">
    <source>
        <dbReference type="ARBA" id="ARBA00004127"/>
    </source>
</evidence>
<dbReference type="Pfam" id="PF01988">
    <property type="entry name" value="VIT1"/>
    <property type="match status" value="2"/>
</dbReference>
<comment type="caution">
    <text evidence="6">The sequence shown here is derived from an EMBL/GenBank/DDBJ whole genome shotgun (WGS) entry which is preliminary data.</text>
</comment>
<feature type="transmembrane region" description="Helical" evidence="5">
    <location>
        <begin position="92"/>
        <end position="115"/>
    </location>
</feature>
<accession>A0A6B0SIQ5</accession>
<keyword evidence="2 5" id="KW-0812">Transmembrane</keyword>
<keyword evidence="7" id="KW-1185">Reference proteome</keyword>
<dbReference type="GO" id="GO:0030026">
    <property type="term" value="P:intracellular manganese ion homeostasis"/>
    <property type="evidence" value="ECO:0007669"/>
    <property type="project" value="InterPro"/>
</dbReference>
<reference evidence="6 7" key="1">
    <citation type="submission" date="2019-12" db="EMBL/GenBank/DDBJ databases">
        <title>Isolation and characterization of three novel carbon monoxide-oxidizing members of Halobacteria from salione crusts and soils.</title>
        <authorList>
            <person name="Myers M.R."/>
            <person name="King G.M."/>
        </authorList>
    </citation>
    <scope>NUCLEOTIDE SEQUENCE [LARGE SCALE GENOMIC DNA]</scope>
    <source>
        <strain evidence="6 7">PCN9</strain>
    </source>
</reference>
<keyword evidence="3 5" id="KW-1133">Transmembrane helix</keyword>
<gene>
    <name evidence="6" type="ORF">GRX66_13640</name>
</gene>
<name>A0A6B0SIQ5_9EURY</name>
<proteinExistence type="predicted"/>
<dbReference type="Proteomes" id="UP000471521">
    <property type="component" value="Unassembled WGS sequence"/>
</dbReference>
<evidence type="ECO:0008006" key="8">
    <source>
        <dbReference type="Google" id="ProtNLM"/>
    </source>
</evidence>
<evidence type="ECO:0000256" key="2">
    <source>
        <dbReference type="ARBA" id="ARBA00022692"/>
    </source>
</evidence>
<evidence type="ECO:0000313" key="6">
    <source>
        <dbReference type="EMBL" id="MXR21598.1"/>
    </source>
</evidence>
<comment type="subcellular location">
    <subcellularLocation>
        <location evidence="1">Endomembrane system</location>
        <topology evidence="1">Multi-pass membrane protein</topology>
    </subcellularLocation>
</comment>
<organism evidence="6 7">
    <name type="scientific">Halobacterium bonnevillei</name>
    <dbReference type="NCBI Taxonomy" id="2692200"/>
    <lineage>
        <taxon>Archaea</taxon>
        <taxon>Methanobacteriati</taxon>
        <taxon>Methanobacteriota</taxon>
        <taxon>Stenosarchaea group</taxon>
        <taxon>Halobacteria</taxon>
        <taxon>Halobacteriales</taxon>
        <taxon>Halobacteriaceae</taxon>
        <taxon>Halobacterium</taxon>
    </lineage>
</organism>
<dbReference type="AlphaFoldDB" id="A0A6B0SIQ5"/>
<evidence type="ECO:0000256" key="5">
    <source>
        <dbReference type="SAM" id="Phobius"/>
    </source>
</evidence>
<feature type="transmembrane region" description="Helical" evidence="5">
    <location>
        <begin position="46"/>
        <end position="68"/>
    </location>
</feature>
<dbReference type="EMBL" id="WUUU01000129">
    <property type="protein sequence ID" value="MXR21598.1"/>
    <property type="molecule type" value="Genomic_DNA"/>
</dbReference>
<evidence type="ECO:0000313" key="7">
    <source>
        <dbReference type="Proteomes" id="UP000471521"/>
    </source>
</evidence>
<feature type="transmembrane region" description="Helical" evidence="5">
    <location>
        <begin position="121"/>
        <end position="142"/>
    </location>
</feature>
<dbReference type="GO" id="GO:0005384">
    <property type="term" value="F:manganese ion transmembrane transporter activity"/>
    <property type="evidence" value="ECO:0007669"/>
    <property type="project" value="InterPro"/>
</dbReference>
<evidence type="ECO:0000256" key="3">
    <source>
        <dbReference type="ARBA" id="ARBA00022989"/>
    </source>
</evidence>
<dbReference type="OrthoDB" id="11824at2157"/>
<protein>
    <recommendedName>
        <fullName evidence="8">VIT family protein</fullName>
    </recommendedName>
</protein>
<keyword evidence="4 5" id="KW-0472">Membrane</keyword>
<dbReference type="GO" id="GO:0012505">
    <property type="term" value="C:endomembrane system"/>
    <property type="evidence" value="ECO:0007669"/>
    <property type="project" value="UniProtKB-SubCell"/>
</dbReference>
<dbReference type="InterPro" id="IPR008217">
    <property type="entry name" value="Ccc1_fam"/>
</dbReference>
<dbReference type="PANTHER" id="PTHR31851">
    <property type="entry name" value="FE(2+)/MN(2+) TRANSPORTER PCL1"/>
    <property type="match status" value="1"/>
</dbReference>
<sequence length="176" mass="18070">MLTRQFDDARPSGEYLAEAVYGANDGIVTTFAVVAGATGAVLDPRVIVILGVANLLADGFSMGMSNFLSRRSELDYRAAAGEPVEENAKPPAATAAVTFGAFVVAGWTPLLPYVLRLDSEFAVSVTAAAAAFFAVGAGRSLVTDRRWWLAGAEMLAIGLLAAGVAFGAGELLAGVA</sequence>
<feature type="transmembrane region" description="Helical" evidence="5">
    <location>
        <begin position="154"/>
        <end position="175"/>
    </location>
</feature>
<dbReference type="RefSeq" id="WP_159527054.1">
    <property type="nucleotide sequence ID" value="NZ_WUUU01000129.1"/>
</dbReference>
<evidence type="ECO:0000256" key="4">
    <source>
        <dbReference type="ARBA" id="ARBA00023136"/>
    </source>
</evidence>